<reference evidence="1 2" key="1">
    <citation type="submission" date="2018-04" db="EMBL/GenBank/DDBJ databases">
        <title>Novel Campyloabacter and Helicobacter Species and Strains.</title>
        <authorList>
            <person name="Mannion A.J."/>
            <person name="Shen Z."/>
            <person name="Fox J.G."/>
        </authorList>
    </citation>
    <scope>NUCLEOTIDE SEQUENCE [LARGE SCALE GENOMIC DNA]</scope>
    <source>
        <strain evidence="1 2">MIT 12-6600</strain>
    </source>
</reference>
<evidence type="ECO:0000313" key="1">
    <source>
        <dbReference type="EMBL" id="RDU68072.1"/>
    </source>
</evidence>
<dbReference type="OrthoDB" id="5323721at2"/>
<sequence>MRIIIAIFLLMSTIYTSETSNALMSPRRDISVESLKMNEYYEFPLFKMYNYTTKYSHLNDEELQEYFNPTFIPFIHTLPKVTNTLKLKGNLRISWSFDVNYNKNIDVIFFPEENPYINYAVLFAKDFKKTINKDAFPSRNLSAINIPYDINYNFVKKVLSQSALSKAQQEKFFEVRFGSVFVPMEIEFEWYNVHWDPYLESSIEKNILFPKYDPYLNFKFIDEPLAYLCLGIIKSYQVLPTNTPLNFSDSIENWGYVFMDGSFSYSQIFTPLPTAALAFTQTNIGDYLVNVRDKPDSKEGKIVAQLLTQETKFPSDFCLSYGDHGCDKVNPLYQEIVYQGLKWYRESYDNSSTDDEGGFLYYNDKTKQAYYRKEKSKLINPLDEYLILVWNIDSNNWAKVWVLRLPDKKSVNSEGKTFEKLAQEEDIDYSVEAVITNYNKDVLESHSKFKLYEGYIHCSGLEYYTPFTQNYIKR</sequence>
<name>A0A3D8ISA7_9HELI</name>
<evidence type="ECO:0000313" key="2">
    <source>
        <dbReference type="Proteomes" id="UP000256514"/>
    </source>
</evidence>
<dbReference type="Proteomes" id="UP000256514">
    <property type="component" value="Unassembled WGS sequence"/>
</dbReference>
<accession>A0A3D8ISA7</accession>
<protein>
    <submittedName>
        <fullName evidence="1">Uncharacterized protein</fullName>
    </submittedName>
</protein>
<proteinExistence type="predicted"/>
<gene>
    <name evidence="1" type="ORF">CQA54_03985</name>
</gene>
<dbReference type="RefSeq" id="WP_115570864.1">
    <property type="nucleotide sequence ID" value="NZ_NXLT01000002.1"/>
</dbReference>
<dbReference type="AlphaFoldDB" id="A0A3D8ISA7"/>
<dbReference type="EMBL" id="NXLT01000002">
    <property type="protein sequence ID" value="RDU68072.1"/>
    <property type="molecule type" value="Genomic_DNA"/>
</dbReference>
<keyword evidence="2" id="KW-1185">Reference proteome</keyword>
<organism evidence="1 2">
    <name type="scientific">Helicobacter equorum</name>
    <dbReference type="NCBI Taxonomy" id="361872"/>
    <lineage>
        <taxon>Bacteria</taxon>
        <taxon>Pseudomonadati</taxon>
        <taxon>Campylobacterota</taxon>
        <taxon>Epsilonproteobacteria</taxon>
        <taxon>Campylobacterales</taxon>
        <taxon>Helicobacteraceae</taxon>
        <taxon>Helicobacter</taxon>
    </lineage>
</organism>
<comment type="caution">
    <text evidence="1">The sequence shown here is derived from an EMBL/GenBank/DDBJ whole genome shotgun (WGS) entry which is preliminary data.</text>
</comment>